<evidence type="ECO:0000256" key="3">
    <source>
        <dbReference type="ARBA" id="ARBA00023237"/>
    </source>
</evidence>
<feature type="compositionally biased region" description="Basic and acidic residues" evidence="5">
    <location>
        <begin position="201"/>
        <end position="210"/>
    </location>
</feature>
<dbReference type="SUPFAM" id="SSF103088">
    <property type="entry name" value="OmpA-like"/>
    <property type="match status" value="1"/>
</dbReference>
<evidence type="ECO:0000313" key="9">
    <source>
        <dbReference type="Proteomes" id="UP000216446"/>
    </source>
</evidence>
<dbReference type="AlphaFoldDB" id="A0A259TZP0"/>
<evidence type="ECO:0000313" key="8">
    <source>
        <dbReference type="EMBL" id="OZC03243.1"/>
    </source>
</evidence>
<dbReference type="OrthoDB" id="9809364at2"/>
<dbReference type="CDD" id="cd07185">
    <property type="entry name" value="OmpA_C-like"/>
    <property type="match status" value="1"/>
</dbReference>
<keyword evidence="3" id="KW-0998">Cell outer membrane</keyword>
<gene>
    <name evidence="8" type="ORF">BSZ36_09805</name>
</gene>
<dbReference type="RefSeq" id="WP_094548389.1">
    <property type="nucleotide sequence ID" value="NZ_MQWB01000001.1"/>
</dbReference>
<accession>A0A259TZP0</accession>
<evidence type="ECO:0000256" key="5">
    <source>
        <dbReference type="SAM" id="MobiDB-lite"/>
    </source>
</evidence>
<feature type="region of interest" description="Disordered" evidence="5">
    <location>
        <begin position="166"/>
        <end position="214"/>
    </location>
</feature>
<dbReference type="PRINTS" id="PR01021">
    <property type="entry name" value="OMPADOMAIN"/>
</dbReference>
<dbReference type="InParanoid" id="A0A259TZP0"/>
<comment type="subcellular location">
    <subcellularLocation>
        <location evidence="1">Cell outer membrane</location>
    </subcellularLocation>
</comment>
<feature type="signal peptide" evidence="6">
    <location>
        <begin position="1"/>
        <end position="18"/>
    </location>
</feature>
<keyword evidence="9" id="KW-1185">Reference proteome</keyword>
<dbReference type="GO" id="GO:0009279">
    <property type="term" value="C:cell outer membrane"/>
    <property type="evidence" value="ECO:0007669"/>
    <property type="project" value="UniProtKB-SubCell"/>
</dbReference>
<dbReference type="Proteomes" id="UP000216446">
    <property type="component" value="Unassembled WGS sequence"/>
</dbReference>
<dbReference type="Gene3D" id="3.30.1330.60">
    <property type="entry name" value="OmpA-like domain"/>
    <property type="match status" value="1"/>
</dbReference>
<dbReference type="PROSITE" id="PS51123">
    <property type="entry name" value="OMPA_2"/>
    <property type="match status" value="1"/>
</dbReference>
<comment type="caution">
    <text evidence="8">The sequence shown here is derived from an EMBL/GenBank/DDBJ whole genome shotgun (WGS) entry which is preliminary data.</text>
</comment>
<proteinExistence type="predicted"/>
<feature type="region of interest" description="Disordered" evidence="5">
    <location>
        <begin position="75"/>
        <end position="124"/>
    </location>
</feature>
<feature type="compositionally biased region" description="Low complexity" evidence="5">
    <location>
        <begin position="102"/>
        <end position="118"/>
    </location>
</feature>
<dbReference type="PANTHER" id="PTHR30329:SF21">
    <property type="entry name" value="LIPOPROTEIN YIAD-RELATED"/>
    <property type="match status" value="1"/>
</dbReference>
<dbReference type="InterPro" id="IPR006664">
    <property type="entry name" value="OMP_bac"/>
</dbReference>
<dbReference type="Pfam" id="PF00691">
    <property type="entry name" value="OmpA"/>
    <property type="match status" value="1"/>
</dbReference>
<dbReference type="InterPro" id="IPR006665">
    <property type="entry name" value="OmpA-like"/>
</dbReference>
<keyword evidence="2 4" id="KW-0472">Membrane</keyword>
<reference evidence="8 9" key="1">
    <citation type="submission" date="2016-11" db="EMBL/GenBank/DDBJ databases">
        <title>Study of marine rhodopsin-containing bacteria.</title>
        <authorList>
            <person name="Yoshizawa S."/>
            <person name="Kumagai Y."/>
            <person name="Kogure K."/>
        </authorList>
    </citation>
    <scope>NUCLEOTIDE SEQUENCE [LARGE SCALE GENOMIC DNA]</scope>
    <source>
        <strain evidence="8 9">SG-29</strain>
    </source>
</reference>
<feature type="chain" id="PRO_5012921087" description="OmpA-like domain-containing protein" evidence="6">
    <location>
        <begin position="19"/>
        <end position="353"/>
    </location>
</feature>
<evidence type="ECO:0000259" key="7">
    <source>
        <dbReference type="PROSITE" id="PS51123"/>
    </source>
</evidence>
<protein>
    <recommendedName>
        <fullName evidence="7">OmpA-like domain-containing protein</fullName>
    </recommendedName>
</protein>
<keyword evidence="6" id="KW-0732">Signal</keyword>
<evidence type="ECO:0000256" key="2">
    <source>
        <dbReference type="ARBA" id="ARBA00023136"/>
    </source>
</evidence>
<dbReference type="PANTHER" id="PTHR30329">
    <property type="entry name" value="STATOR ELEMENT OF FLAGELLAR MOTOR COMPLEX"/>
    <property type="match status" value="1"/>
</dbReference>
<feature type="domain" description="OmpA-like" evidence="7">
    <location>
        <begin position="230"/>
        <end position="347"/>
    </location>
</feature>
<feature type="region of interest" description="Disordered" evidence="5">
    <location>
        <begin position="17"/>
        <end position="49"/>
    </location>
</feature>
<dbReference type="InterPro" id="IPR036737">
    <property type="entry name" value="OmpA-like_sf"/>
</dbReference>
<sequence>MRALLLAGLLTASPLASAQAVRSPAAPDSTSAPEARGAASPDTLVAPEAMPQRSARFAFPTEGGVFYYRAGSGTGVRRRSASGAPAEVQPDSAPAAFPPSPLATAPGTPSPATAPETSRVTGQTATLDRTVASGVTQRDLDRLENRLLDALDRRLSALARDREVVQRPGSVAAPTDAPPRGEATVLVPVPVPAPQRPIESLPERPRDRTPEATPPLQAPIATVEEIERDILDTGLFRTTFVNFEFAKAALLPFSEQTLDALTTVLLRYPALRIEIGGHTDNVGSDETNDALSQRRAESVAAYLAAQGVAHQRLTAVGYGENRPVASNENETGRALNRRVEFRVLNPEDAQRIR</sequence>
<dbReference type="EMBL" id="MQWB01000001">
    <property type="protein sequence ID" value="OZC03243.1"/>
    <property type="molecule type" value="Genomic_DNA"/>
</dbReference>
<dbReference type="PRINTS" id="PR01023">
    <property type="entry name" value="NAFLGMOTY"/>
</dbReference>
<evidence type="ECO:0000256" key="4">
    <source>
        <dbReference type="PROSITE-ProRule" id="PRU00473"/>
    </source>
</evidence>
<evidence type="ECO:0000256" key="1">
    <source>
        <dbReference type="ARBA" id="ARBA00004442"/>
    </source>
</evidence>
<name>A0A259TZP0_9BACT</name>
<organism evidence="8 9">
    <name type="scientific">Rubricoccus marinus</name>
    <dbReference type="NCBI Taxonomy" id="716817"/>
    <lineage>
        <taxon>Bacteria</taxon>
        <taxon>Pseudomonadati</taxon>
        <taxon>Rhodothermota</taxon>
        <taxon>Rhodothermia</taxon>
        <taxon>Rhodothermales</taxon>
        <taxon>Rubricoccaceae</taxon>
        <taxon>Rubricoccus</taxon>
    </lineage>
</organism>
<evidence type="ECO:0000256" key="6">
    <source>
        <dbReference type="SAM" id="SignalP"/>
    </source>
</evidence>
<dbReference type="InterPro" id="IPR050330">
    <property type="entry name" value="Bact_OuterMem_StrucFunc"/>
</dbReference>